<feature type="non-terminal residue" evidence="2">
    <location>
        <position position="113"/>
    </location>
</feature>
<evidence type="ECO:0000313" key="2">
    <source>
        <dbReference type="EMBL" id="SVC80781.1"/>
    </source>
</evidence>
<dbReference type="CDD" id="cd03048">
    <property type="entry name" value="GST_N_Ure2p_like"/>
    <property type="match status" value="1"/>
</dbReference>
<dbReference type="SFLD" id="SFLDS00019">
    <property type="entry name" value="Glutathione_Transferase_(cytos"/>
    <property type="match status" value="1"/>
</dbReference>
<accession>A0A382Q955</accession>
<dbReference type="EMBL" id="UINC01112096">
    <property type="protein sequence ID" value="SVC80781.1"/>
    <property type="molecule type" value="Genomic_DNA"/>
</dbReference>
<organism evidence="2">
    <name type="scientific">marine metagenome</name>
    <dbReference type="NCBI Taxonomy" id="408172"/>
    <lineage>
        <taxon>unclassified sequences</taxon>
        <taxon>metagenomes</taxon>
        <taxon>ecological metagenomes</taxon>
    </lineage>
</organism>
<dbReference type="SUPFAM" id="SSF52833">
    <property type="entry name" value="Thioredoxin-like"/>
    <property type="match status" value="1"/>
</dbReference>
<feature type="domain" description="GST N-terminal" evidence="1">
    <location>
        <begin position="1"/>
        <end position="88"/>
    </location>
</feature>
<reference evidence="2" key="1">
    <citation type="submission" date="2018-05" db="EMBL/GenBank/DDBJ databases">
        <authorList>
            <person name="Lanie J.A."/>
            <person name="Ng W.-L."/>
            <person name="Kazmierczak K.M."/>
            <person name="Andrzejewski T.M."/>
            <person name="Davidsen T.M."/>
            <person name="Wayne K.J."/>
            <person name="Tettelin H."/>
            <person name="Glass J.I."/>
            <person name="Rusch D."/>
            <person name="Podicherti R."/>
            <person name="Tsui H.-C.T."/>
            <person name="Winkler M.E."/>
        </authorList>
    </citation>
    <scope>NUCLEOTIDE SEQUENCE</scope>
</reference>
<name>A0A382Q955_9ZZZZ</name>
<dbReference type="SFLD" id="SFLDG00358">
    <property type="entry name" value="Main_(cytGST)"/>
    <property type="match status" value="1"/>
</dbReference>
<dbReference type="InterPro" id="IPR040079">
    <property type="entry name" value="Glutathione_S-Trfase"/>
</dbReference>
<sequence>VAYDFYFWPTPNGYKVSIALEELELPYNLCPVNISVGEQHHADFVAISPNHKIPALVDHCPTQGAEKSMIFESGAILLYLAEKYQRLMPQEAEARMTCMQWLFWQVGGLGPIA</sequence>
<protein>
    <recommendedName>
        <fullName evidence="1">GST N-terminal domain-containing protein</fullName>
    </recommendedName>
</protein>
<dbReference type="PROSITE" id="PS50404">
    <property type="entry name" value="GST_NTER"/>
    <property type="match status" value="1"/>
</dbReference>
<dbReference type="AlphaFoldDB" id="A0A382Q955"/>
<dbReference type="InterPro" id="IPR036282">
    <property type="entry name" value="Glutathione-S-Trfase_C_sf"/>
</dbReference>
<dbReference type="InterPro" id="IPR004045">
    <property type="entry name" value="Glutathione_S-Trfase_N"/>
</dbReference>
<dbReference type="Gene3D" id="1.20.1050.10">
    <property type="match status" value="1"/>
</dbReference>
<dbReference type="Pfam" id="PF02798">
    <property type="entry name" value="GST_N"/>
    <property type="match status" value="1"/>
</dbReference>
<dbReference type="InterPro" id="IPR036249">
    <property type="entry name" value="Thioredoxin-like_sf"/>
</dbReference>
<gene>
    <name evidence="2" type="ORF">METZ01_LOCUS333635</name>
</gene>
<dbReference type="Gene3D" id="3.40.30.10">
    <property type="entry name" value="Glutaredoxin"/>
    <property type="match status" value="1"/>
</dbReference>
<dbReference type="PANTHER" id="PTHR44051:SF19">
    <property type="entry name" value="DISULFIDE-BOND OXIDOREDUCTASE YFCG"/>
    <property type="match status" value="1"/>
</dbReference>
<dbReference type="SUPFAM" id="SSF47616">
    <property type="entry name" value="GST C-terminal domain-like"/>
    <property type="match status" value="1"/>
</dbReference>
<evidence type="ECO:0000259" key="1">
    <source>
        <dbReference type="PROSITE" id="PS50404"/>
    </source>
</evidence>
<dbReference type="PANTHER" id="PTHR44051">
    <property type="entry name" value="GLUTATHIONE S-TRANSFERASE-RELATED"/>
    <property type="match status" value="1"/>
</dbReference>
<feature type="non-terminal residue" evidence="2">
    <location>
        <position position="1"/>
    </location>
</feature>
<proteinExistence type="predicted"/>